<dbReference type="InterPro" id="IPR008984">
    <property type="entry name" value="SMAD_FHA_dom_sf"/>
</dbReference>
<feature type="compositionally biased region" description="Polar residues" evidence="11">
    <location>
        <begin position="167"/>
        <end position="177"/>
    </location>
</feature>
<dbReference type="Proteomes" id="UP000694408">
    <property type="component" value="Unplaced"/>
</dbReference>
<dbReference type="PROSITE" id="PS51075">
    <property type="entry name" value="MH1"/>
    <property type="match status" value="1"/>
</dbReference>
<keyword evidence="4" id="KW-0479">Metal-binding</keyword>
<evidence type="ECO:0000256" key="9">
    <source>
        <dbReference type="ARBA" id="ARBA00023242"/>
    </source>
</evidence>
<comment type="subcellular location">
    <subcellularLocation>
        <location evidence="10">Cytoplasm</location>
    </subcellularLocation>
    <subcellularLocation>
        <location evidence="10">Nucleus</location>
    </subcellularLocation>
</comment>
<evidence type="ECO:0000313" key="14">
    <source>
        <dbReference type="Ensembl" id="ENSJHYP00000018169.1"/>
    </source>
</evidence>
<dbReference type="GO" id="GO:0030154">
    <property type="term" value="P:cell differentiation"/>
    <property type="evidence" value="ECO:0007669"/>
    <property type="project" value="TreeGrafter"/>
</dbReference>
<comment type="similarity">
    <text evidence="1 10">Belongs to the dwarfin/SMAD family.</text>
</comment>
<keyword evidence="8 10" id="KW-0804">Transcription</keyword>
<evidence type="ECO:0000256" key="3">
    <source>
        <dbReference type="ARBA" id="ARBA00022553"/>
    </source>
</evidence>
<dbReference type="GO" id="GO:0060395">
    <property type="term" value="P:SMAD protein signal transduction"/>
    <property type="evidence" value="ECO:0007669"/>
    <property type="project" value="TreeGrafter"/>
</dbReference>
<dbReference type="Pfam" id="PF03165">
    <property type="entry name" value="MH1"/>
    <property type="match status" value="1"/>
</dbReference>
<evidence type="ECO:0000256" key="2">
    <source>
        <dbReference type="ARBA" id="ARBA00022490"/>
    </source>
</evidence>
<evidence type="ECO:0000256" key="1">
    <source>
        <dbReference type="ARBA" id="ARBA00005545"/>
    </source>
</evidence>
<dbReference type="Ensembl" id="ENSJHYT00000021947.1">
    <property type="protein sequence ID" value="ENSJHYP00000018169.1"/>
    <property type="gene ID" value="ENSJHYG00000013849.1"/>
</dbReference>
<dbReference type="Gene3D" id="2.60.200.10">
    <property type="match status" value="1"/>
</dbReference>
<reference evidence="14" key="2">
    <citation type="submission" date="2025-09" db="UniProtKB">
        <authorList>
            <consortium name="Ensembl"/>
        </authorList>
    </citation>
    <scope>IDENTIFICATION</scope>
</reference>
<dbReference type="PANTHER" id="PTHR13703">
    <property type="entry name" value="SMAD"/>
    <property type="match status" value="1"/>
</dbReference>
<proteinExistence type="inferred from homology"/>
<evidence type="ECO:0000256" key="4">
    <source>
        <dbReference type="ARBA" id="ARBA00022723"/>
    </source>
</evidence>
<accession>A0A8C5JJ01</accession>
<keyword evidence="7" id="KW-0238">DNA-binding</keyword>
<organism evidence="14 15">
    <name type="scientific">Junco hyemalis</name>
    <name type="common">Dark-eyed junco</name>
    <dbReference type="NCBI Taxonomy" id="40217"/>
    <lineage>
        <taxon>Eukaryota</taxon>
        <taxon>Metazoa</taxon>
        <taxon>Chordata</taxon>
        <taxon>Craniata</taxon>
        <taxon>Vertebrata</taxon>
        <taxon>Euteleostomi</taxon>
        <taxon>Archelosauria</taxon>
        <taxon>Archosauria</taxon>
        <taxon>Dinosauria</taxon>
        <taxon>Saurischia</taxon>
        <taxon>Theropoda</taxon>
        <taxon>Coelurosauria</taxon>
        <taxon>Aves</taxon>
        <taxon>Neognathae</taxon>
        <taxon>Neoaves</taxon>
        <taxon>Telluraves</taxon>
        <taxon>Australaves</taxon>
        <taxon>Passeriformes</taxon>
        <taxon>Passerellidae</taxon>
        <taxon>Junco</taxon>
    </lineage>
</organism>
<evidence type="ECO:0000256" key="10">
    <source>
        <dbReference type="RuleBase" id="RU361195"/>
    </source>
</evidence>
<dbReference type="FunFam" id="2.60.200.10:FF:000001">
    <property type="entry name" value="Mothers against decapentaplegic homolog"/>
    <property type="match status" value="1"/>
</dbReference>
<evidence type="ECO:0000256" key="8">
    <source>
        <dbReference type="ARBA" id="ARBA00023163"/>
    </source>
</evidence>
<dbReference type="GO" id="GO:0046872">
    <property type="term" value="F:metal ion binding"/>
    <property type="evidence" value="ECO:0007669"/>
    <property type="project" value="UniProtKB-KW"/>
</dbReference>
<keyword evidence="2 10" id="KW-0963">Cytoplasm</keyword>
<dbReference type="GO" id="GO:0007179">
    <property type="term" value="P:transforming growth factor beta receptor signaling pathway"/>
    <property type="evidence" value="ECO:0007669"/>
    <property type="project" value="TreeGrafter"/>
</dbReference>
<dbReference type="Pfam" id="PF03166">
    <property type="entry name" value="MH2"/>
    <property type="match status" value="1"/>
</dbReference>
<keyword evidence="5" id="KW-0862">Zinc</keyword>
<evidence type="ECO:0000256" key="6">
    <source>
        <dbReference type="ARBA" id="ARBA00023015"/>
    </source>
</evidence>
<dbReference type="InterPro" id="IPR013790">
    <property type="entry name" value="Dwarfin"/>
</dbReference>
<dbReference type="GO" id="GO:0009653">
    <property type="term" value="P:anatomical structure morphogenesis"/>
    <property type="evidence" value="ECO:0007669"/>
    <property type="project" value="TreeGrafter"/>
</dbReference>
<dbReference type="SMART" id="SM00523">
    <property type="entry name" value="DWA"/>
    <property type="match status" value="1"/>
</dbReference>
<dbReference type="SMART" id="SM00524">
    <property type="entry name" value="DWB"/>
    <property type="match status" value="1"/>
</dbReference>
<evidence type="ECO:0000259" key="13">
    <source>
        <dbReference type="PROSITE" id="PS51076"/>
    </source>
</evidence>
<dbReference type="GO" id="GO:0000978">
    <property type="term" value="F:RNA polymerase II cis-regulatory region sequence-specific DNA binding"/>
    <property type="evidence" value="ECO:0007669"/>
    <property type="project" value="TreeGrafter"/>
</dbReference>
<dbReference type="InterPro" id="IPR017855">
    <property type="entry name" value="SMAD-like_dom_sf"/>
</dbReference>
<protein>
    <recommendedName>
        <fullName evidence="10">Mothers against decapentaplegic homolog</fullName>
        <shortName evidence="10">MAD homolog</shortName>
        <shortName evidence="10">Mothers against DPP homolog</shortName>
    </recommendedName>
    <alternativeName>
        <fullName evidence="10">SMAD family member</fullName>
    </alternativeName>
</protein>
<dbReference type="InterPro" id="IPR003619">
    <property type="entry name" value="MAD_homology1_Dwarfin-type"/>
</dbReference>
<feature type="region of interest" description="Disordered" evidence="11">
    <location>
        <begin position="167"/>
        <end position="207"/>
    </location>
</feature>
<dbReference type="PROSITE" id="PS51076">
    <property type="entry name" value="MH2"/>
    <property type="match status" value="1"/>
</dbReference>
<dbReference type="CDD" id="cd10491">
    <property type="entry name" value="MH1_SMAD_2_3"/>
    <property type="match status" value="1"/>
</dbReference>
<reference evidence="14" key="1">
    <citation type="submission" date="2025-08" db="UniProtKB">
        <authorList>
            <consortium name="Ensembl"/>
        </authorList>
    </citation>
    <scope>IDENTIFICATION</scope>
</reference>
<dbReference type="AlphaFoldDB" id="A0A8C5JJ01"/>
<dbReference type="GO" id="GO:0071144">
    <property type="term" value="C:heteromeric SMAD protein complex"/>
    <property type="evidence" value="ECO:0007669"/>
    <property type="project" value="TreeGrafter"/>
</dbReference>
<dbReference type="GO" id="GO:0070411">
    <property type="term" value="F:I-SMAD binding"/>
    <property type="evidence" value="ECO:0007669"/>
    <property type="project" value="TreeGrafter"/>
</dbReference>
<evidence type="ECO:0000256" key="11">
    <source>
        <dbReference type="SAM" id="MobiDB-lite"/>
    </source>
</evidence>
<dbReference type="FunFam" id="3.90.520.10:FF:000001">
    <property type="entry name" value="Mothers against decapentaplegic homolog"/>
    <property type="match status" value="1"/>
</dbReference>
<evidence type="ECO:0000259" key="12">
    <source>
        <dbReference type="PROSITE" id="PS51075"/>
    </source>
</evidence>
<sequence length="487" mass="54796">MSSILPFTPPIVKRLLGWKKGEQNGQEEKWCEKAVKSLVKKLKKTGQLDELEKAITTQNINTKCITIPRSLDGRLQVSHRKGLPHVIYCRLWRWPDLHSHHELRAMEMCEFAFNMKKDEVCVNPYHYQRVETPVLPPVLVPRHTEIPAEFPPLDDYSHSIPENTNFPAGIEPQSNYIPETPPPGYLSEDGETSDHQMNPSMDAGSPNLSPNPMSPAHNNLDLQPVTYCEPAFWCSISYYELNQRVGETFHASQPSMTVDGFTDPSNSERFCLGLLSNVNRNAAVELTRRHIGRGVRLYYIGGEVFAECLSDSAIFVQSPNCNQRYGWHPATVCKIPPGCNLKIFNNQEFAALLAQSVNQGFEAVYQLTRMCTIRMSFVKGWGAEYRWGLLGCSCSCSRLGEPCRAATAVCRGNSLLRNSLLRNRDGLWLLGMDQGSPQALLLLCSRLGEPCRAASAHQGESNQGWMVQAGEMQFSGKWVLFSEKESW</sequence>
<dbReference type="InterPro" id="IPR013019">
    <property type="entry name" value="MAD_homology_MH1"/>
</dbReference>
<feature type="domain" description="MH1" evidence="12">
    <location>
        <begin position="10"/>
        <end position="136"/>
    </location>
</feature>
<dbReference type="GO" id="GO:0005737">
    <property type="term" value="C:cytoplasm"/>
    <property type="evidence" value="ECO:0007669"/>
    <property type="project" value="UniProtKB-SubCell"/>
</dbReference>
<dbReference type="SUPFAM" id="SSF49879">
    <property type="entry name" value="SMAD/FHA domain"/>
    <property type="match status" value="1"/>
</dbReference>
<evidence type="ECO:0000256" key="7">
    <source>
        <dbReference type="ARBA" id="ARBA00023125"/>
    </source>
</evidence>
<keyword evidence="3" id="KW-0597">Phosphoprotein</keyword>
<feature type="domain" description="MH2" evidence="13">
    <location>
        <begin position="233"/>
        <end position="436"/>
    </location>
</feature>
<dbReference type="GO" id="GO:0032924">
    <property type="term" value="P:activin receptor signaling pathway"/>
    <property type="evidence" value="ECO:0007669"/>
    <property type="project" value="TreeGrafter"/>
</dbReference>
<evidence type="ECO:0000313" key="15">
    <source>
        <dbReference type="Proteomes" id="UP000694408"/>
    </source>
</evidence>
<name>A0A8C5JJ01_JUNHY</name>
<dbReference type="Gene3D" id="3.90.520.10">
    <property type="entry name" value="SMAD MH1 domain"/>
    <property type="match status" value="1"/>
</dbReference>
<dbReference type="SUPFAM" id="SSF56366">
    <property type="entry name" value="SMAD MH1 domain"/>
    <property type="match status" value="1"/>
</dbReference>
<keyword evidence="15" id="KW-1185">Reference proteome</keyword>
<dbReference type="GO" id="GO:0045944">
    <property type="term" value="P:positive regulation of transcription by RNA polymerase II"/>
    <property type="evidence" value="ECO:0007669"/>
    <property type="project" value="TreeGrafter"/>
</dbReference>
<keyword evidence="6 10" id="KW-0805">Transcription regulation</keyword>
<evidence type="ECO:0000256" key="5">
    <source>
        <dbReference type="ARBA" id="ARBA00022833"/>
    </source>
</evidence>
<dbReference type="GO" id="GO:0000981">
    <property type="term" value="F:DNA-binding transcription factor activity, RNA polymerase II-specific"/>
    <property type="evidence" value="ECO:0007669"/>
    <property type="project" value="TreeGrafter"/>
</dbReference>
<dbReference type="InterPro" id="IPR036578">
    <property type="entry name" value="SMAD_MH1_sf"/>
</dbReference>
<keyword evidence="9 10" id="KW-0539">Nucleus</keyword>
<dbReference type="InterPro" id="IPR001132">
    <property type="entry name" value="SMAD_dom_Dwarfin-type"/>
</dbReference>
<dbReference type="PANTHER" id="PTHR13703:SF53">
    <property type="entry name" value="MOTHERS AGAINST DECAPENTAPLEGIC HOMOLOG 3"/>
    <property type="match status" value="1"/>
</dbReference>